<evidence type="ECO:0008006" key="3">
    <source>
        <dbReference type="Google" id="ProtNLM"/>
    </source>
</evidence>
<dbReference type="AlphaFoldDB" id="A0A3N4KCG4"/>
<name>A0A3N4KCG4_9PEZI</name>
<dbReference type="Proteomes" id="UP000277580">
    <property type="component" value="Unassembled WGS sequence"/>
</dbReference>
<keyword evidence="2" id="KW-1185">Reference proteome</keyword>
<gene>
    <name evidence="1" type="ORF">P167DRAFT_578556</name>
</gene>
<sequence>MAPKSRLVGPPAKSASPSFVPWLYSELKAPENSSVVRSVAVFAAAVALFSSSYAEYLLPP</sequence>
<evidence type="ECO:0000313" key="1">
    <source>
        <dbReference type="EMBL" id="RPB08196.1"/>
    </source>
</evidence>
<proteinExistence type="predicted"/>
<dbReference type="OrthoDB" id="10400601at2759"/>
<protein>
    <recommendedName>
        <fullName evidence="3">TOM core complex subunit Tom6</fullName>
    </recommendedName>
</protein>
<evidence type="ECO:0000313" key="2">
    <source>
        <dbReference type="Proteomes" id="UP000277580"/>
    </source>
</evidence>
<dbReference type="InParanoid" id="A0A3N4KCG4"/>
<organism evidence="1 2">
    <name type="scientific">Morchella conica CCBAS932</name>
    <dbReference type="NCBI Taxonomy" id="1392247"/>
    <lineage>
        <taxon>Eukaryota</taxon>
        <taxon>Fungi</taxon>
        <taxon>Dikarya</taxon>
        <taxon>Ascomycota</taxon>
        <taxon>Pezizomycotina</taxon>
        <taxon>Pezizomycetes</taxon>
        <taxon>Pezizales</taxon>
        <taxon>Morchellaceae</taxon>
        <taxon>Morchella</taxon>
    </lineage>
</organism>
<accession>A0A3N4KCG4</accession>
<reference evidence="1 2" key="1">
    <citation type="journal article" date="2018" name="Nat. Ecol. Evol.">
        <title>Pezizomycetes genomes reveal the molecular basis of ectomycorrhizal truffle lifestyle.</title>
        <authorList>
            <person name="Murat C."/>
            <person name="Payen T."/>
            <person name="Noel B."/>
            <person name="Kuo A."/>
            <person name="Morin E."/>
            <person name="Chen J."/>
            <person name="Kohler A."/>
            <person name="Krizsan K."/>
            <person name="Balestrini R."/>
            <person name="Da Silva C."/>
            <person name="Montanini B."/>
            <person name="Hainaut M."/>
            <person name="Levati E."/>
            <person name="Barry K.W."/>
            <person name="Belfiori B."/>
            <person name="Cichocki N."/>
            <person name="Clum A."/>
            <person name="Dockter R.B."/>
            <person name="Fauchery L."/>
            <person name="Guy J."/>
            <person name="Iotti M."/>
            <person name="Le Tacon F."/>
            <person name="Lindquist E.A."/>
            <person name="Lipzen A."/>
            <person name="Malagnac F."/>
            <person name="Mello A."/>
            <person name="Molinier V."/>
            <person name="Miyauchi S."/>
            <person name="Poulain J."/>
            <person name="Riccioni C."/>
            <person name="Rubini A."/>
            <person name="Sitrit Y."/>
            <person name="Splivallo R."/>
            <person name="Traeger S."/>
            <person name="Wang M."/>
            <person name="Zifcakova L."/>
            <person name="Wipf D."/>
            <person name="Zambonelli A."/>
            <person name="Paolocci F."/>
            <person name="Nowrousian M."/>
            <person name="Ottonello S."/>
            <person name="Baldrian P."/>
            <person name="Spatafora J.W."/>
            <person name="Henrissat B."/>
            <person name="Nagy L.G."/>
            <person name="Aury J.M."/>
            <person name="Wincker P."/>
            <person name="Grigoriev I.V."/>
            <person name="Bonfante P."/>
            <person name="Martin F.M."/>
        </authorList>
    </citation>
    <scope>NUCLEOTIDE SEQUENCE [LARGE SCALE GENOMIC DNA]</scope>
    <source>
        <strain evidence="1 2">CCBAS932</strain>
    </source>
</reference>
<dbReference type="EMBL" id="ML119167">
    <property type="protein sequence ID" value="RPB08196.1"/>
    <property type="molecule type" value="Genomic_DNA"/>
</dbReference>